<name>A0A315Z8H7_SEDFL</name>
<gene>
    <name evidence="2" type="ORF">BC781_10563</name>
</gene>
<keyword evidence="1" id="KW-0472">Membrane</keyword>
<sequence length="45" mass="5327">MEININLIIFILAASTLFPMAGYYLDYRKKKKSYKARENQKNKSI</sequence>
<evidence type="ECO:0000313" key="3">
    <source>
        <dbReference type="Proteomes" id="UP000245535"/>
    </source>
</evidence>
<reference evidence="2 3" key="1">
    <citation type="submission" date="2018-03" db="EMBL/GenBank/DDBJ databases">
        <title>Genomic Encyclopedia of Archaeal and Bacterial Type Strains, Phase II (KMG-II): from individual species to whole genera.</title>
        <authorList>
            <person name="Goeker M."/>
        </authorList>
    </citation>
    <scope>NUCLEOTIDE SEQUENCE [LARGE SCALE GENOMIC DNA]</scope>
    <source>
        <strain evidence="2 3">DSM 28229</strain>
    </source>
</reference>
<proteinExistence type="predicted"/>
<evidence type="ECO:0000313" key="2">
    <source>
        <dbReference type="EMBL" id="PWJ40000.1"/>
    </source>
</evidence>
<keyword evidence="1" id="KW-0812">Transmembrane</keyword>
<dbReference type="EMBL" id="QGDO01000005">
    <property type="protein sequence ID" value="PWJ40000.1"/>
    <property type="molecule type" value="Genomic_DNA"/>
</dbReference>
<keyword evidence="3" id="KW-1185">Reference proteome</keyword>
<dbReference type="AlphaFoldDB" id="A0A315Z8H7"/>
<evidence type="ECO:0000256" key="1">
    <source>
        <dbReference type="SAM" id="Phobius"/>
    </source>
</evidence>
<dbReference type="Proteomes" id="UP000245535">
    <property type="component" value="Unassembled WGS sequence"/>
</dbReference>
<comment type="caution">
    <text evidence="2">The sequence shown here is derived from an EMBL/GenBank/DDBJ whole genome shotgun (WGS) entry which is preliminary data.</text>
</comment>
<organism evidence="2 3">
    <name type="scientific">Sediminitomix flava</name>
    <dbReference type="NCBI Taxonomy" id="379075"/>
    <lineage>
        <taxon>Bacteria</taxon>
        <taxon>Pseudomonadati</taxon>
        <taxon>Bacteroidota</taxon>
        <taxon>Cytophagia</taxon>
        <taxon>Cytophagales</taxon>
        <taxon>Flammeovirgaceae</taxon>
        <taxon>Sediminitomix</taxon>
    </lineage>
</organism>
<keyword evidence="1" id="KW-1133">Transmembrane helix</keyword>
<protein>
    <submittedName>
        <fullName evidence="2">Uncharacterized protein</fullName>
    </submittedName>
</protein>
<accession>A0A315Z8H7</accession>
<feature type="transmembrane region" description="Helical" evidence="1">
    <location>
        <begin position="6"/>
        <end position="25"/>
    </location>
</feature>